<organism evidence="7 8">
    <name type="scientific">Vibrio thalassae</name>
    <dbReference type="NCBI Taxonomy" id="1243014"/>
    <lineage>
        <taxon>Bacteria</taxon>
        <taxon>Pseudomonadati</taxon>
        <taxon>Pseudomonadota</taxon>
        <taxon>Gammaproteobacteria</taxon>
        <taxon>Vibrionales</taxon>
        <taxon>Vibrionaceae</taxon>
        <taxon>Vibrio</taxon>
    </lineage>
</organism>
<name>A0A240EJM5_9VIBR</name>
<evidence type="ECO:0000256" key="4">
    <source>
        <dbReference type="ARBA" id="ARBA00022729"/>
    </source>
</evidence>
<dbReference type="PANTHER" id="PTHR30290:SF10">
    <property type="entry name" value="PERIPLASMIC OLIGOPEPTIDE-BINDING PROTEIN-RELATED"/>
    <property type="match status" value="1"/>
</dbReference>
<evidence type="ECO:0000256" key="5">
    <source>
        <dbReference type="SAM" id="SignalP"/>
    </source>
</evidence>
<comment type="similarity">
    <text evidence="2">Belongs to the bacterial solute-binding protein 5 family.</text>
</comment>
<reference evidence="8" key="1">
    <citation type="submission" date="2016-06" db="EMBL/GenBank/DDBJ databases">
        <authorList>
            <person name="Rodrigo-Torres L."/>
            <person name="Arahal R.D."/>
            <person name="Lucena T."/>
        </authorList>
    </citation>
    <scope>NUCLEOTIDE SEQUENCE [LARGE SCALE GENOMIC DNA]</scope>
    <source>
        <strain evidence="8">CECT8203</strain>
    </source>
</reference>
<accession>A0A240EJM5</accession>
<evidence type="ECO:0000256" key="2">
    <source>
        <dbReference type="ARBA" id="ARBA00005695"/>
    </source>
</evidence>
<dbReference type="Gene3D" id="3.40.190.10">
    <property type="entry name" value="Periplasmic binding protein-like II"/>
    <property type="match status" value="1"/>
</dbReference>
<dbReference type="PANTHER" id="PTHR30290">
    <property type="entry name" value="PERIPLASMIC BINDING COMPONENT OF ABC TRANSPORTER"/>
    <property type="match status" value="1"/>
</dbReference>
<dbReference type="Proteomes" id="UP000219336">
    <property type="component" value="Unassembled WGS sequence"/>
</dbReference>
<dbReference type="EMBL" id="OANU01000023">
    <property type="protein sequence ID" value="SNX48185.1"/>
    <property type="molecule type" value="Genomic_DNA"/>
</dbReference>
<dbReference type="SUPFAM" id="SSF53850">
    <property type="entry name" value="Periplasmic binding protein-like II"/>
    <property type="match status" value="1"/>
</dbReference>
<feature type="chain" id="PRO_5012625003" evidence="5">
    <location>
        <begin position="25"/>
        <end position="267"/>
    </location>
</feature>
<keyword evidence="4 5" id="KW-0732">Signal</keyword>
<dbReference type="AlphaFoldDB" id="A0A240EJM5"/>
<keyword evidence="8" id="KW-1185">Reference proteome</keyword>
<evidence type="ECO:0000256" key="1">
    <source>
        <dbReference type="ARBA" id="ARBA00004196"/>
    </source>
</evidence>
<feature type="signal peptide" evidence="5">
    <location>
        <begin position="1"/>
        <end position="24"/>
    </location>
</feature>
<feature type="domain" description="Solute-binding protein family 5" evidence="6">
    <location>
        <begin position="79"/>
        <end position="240"/>
    </location>
</feature>
<dbReference type="GO" id="GO:0015833">
    <property type="term" value="P:peptide transport"/>
    <property type="evidence" value="ECO:0007669"/>
    <property type="project" value="TreeGrafter"/>
</dbReference>
<dbReference type="InterPro" id="IPR039424">
    <property type="entry name" value="SBP_5"/>
</dbReference>
<evidence type="ECO:0000313" key="7">
    <source>
        <dbReference type="EMBL" id="SNX48185.1"/>
    </source>
</evidence>
<dbReference type="Gene3D" id="3.90.76.10">
    <property type="entry name" value="Dipeptide-binding Protein, Domain 1"/>
    <property type="match status" value="1"/>
</dbReference>
<dbReference type="Pfam" id="PF00496">
    <property type="entry name" value="SBP_bac_5"/>
    <property type="match status" value="1"/>
</dbReference>
<dbReference type="GO" id="GO:1904680">
    <property type="term" value="F:peptide transmembrane transporter activity"/>
    <property type="evidence" value="ECO:0007669"/>
    <property type="project" value="TreeGrafter"/>
</dbReference>
<dbReference type="InterPro" id="IPR023765">
    <property type="entry name" value="SBP_5_CS"/>
</dbReference>
<evidence type="ECO:0000313" key="8">
    <source>
        <dbReference type="Proteomes" id="UP000219336"/>
    </source>
</evidence>
<keyword evidence="3" id="KW-0813">Transport</keyword>
<proteinExistence type="inferred from homology"/>
<dbReference type="InterPro" id="IPR000914">
    <property type="entry name" value="SBP_5_dom"/>
</dbReference>
<dbReference type="CDD" id="cd08504">
    <property type="entry name" value="PBP2_OppA"/>
    <property type="match status" value="1"/>
</dbReference>
<evidence type="ECO:0000256" key="3">
    <source>
        <dbReference type="ARBA" id="ARBA00022448"/>
    </source>
</evidence>
<comment type="subcellular location">
    <subcellularLocation>
        <location evidence="1">Cell envelope</location>
    </subcellularLocation>
</comment>
<protein>
    <submittedName>
        <fullName evidence="7">Periplasmic oligopeptide-binding protein</fullName>
    </submittedName>
</protein>
<sequence>MKHTSSWKVSILSALIAATFSVQSATVPDGTTLAETQKIVRGNDAEVATLDPANAEGLPEMHVLRDLFEGLVIQDREGNVVPGVAESWETSDNKTFVFHLRKNAKWSNGDPVTAQDFVYSLKRAADPNFASANGWYLKLTKIKNIQAIINGEAPLDSLGIKALDDYTLQYELDSQVPYFVAMTAHSSMMPVHKSNLEQFGDKWTRPGNMVSNGAFVLEDWVINERIELVRNSQYYMQARPVRPTVGGFPMNNVEGRIYSKDLYVKAK</sequence>
<dbReference type="FunFam" id="3.90.76.10:FF:000001">
    <property type="entry name" value="Oligopeptide ABC transporter substrate-binding protein"/>
    <property type="match status" value="1"/>
</dbReference>
<gene>
    <name evidence="7" type="primary">oppA_1</name>
    <name evidence="7" type="ORF">VTH8203_01803</name>
</gene>
<dbReference type="PROSITE" id="PS01040">
    <property type="entry name" value="SBP_BACTERIAL_5"/>
    <property type="match status" value="1"/>
</dbReference>
<dbReference type="GO" id="GO:0030288">
    <property type="term" value="C:outer membrane-bounded periplasmic space"/>
    <property type="evidence" value="ECO:0007669"/>
    <property type="project" value="TreeGrafter"/>
</dbReference>
<evidence type="ECO:0000259" key="6">
    <source>
        <dbReference type="Pfam" id="PF00496"/>
    </source>
</evidence>